<sequence>GGGGYGAYDNGGYAQPLFPRGTTEVSFDTSAKDPHSVRSRIFIGSLSTAQTPVTREHVIELCSPFGPIRGVTFFKMQGYAFVQLDNPARADSACRALNGIGWKGCQIDVHLVGAQPGRGPGGPGKRGPPPAAGGPAGFGGGGFAGHAGNNEEISRDTSSKDPKLLRARVFIGSLGRNPISRDDIIGFFRPFGKITAVTLFKGYAFVQFASPVDAVNACEKLNGKMWMGSKVDVHLAMEGSNRKRNTDEAENSFNNGNGNSPQAMDWTGSAAKKAKEEEEPQIVVAVKPVGPEIICTACRFCCSDLAEFKKHRKNGACSPLVRTGEPPCMSCAQCDAVLPNAWQTMFHLMDEHKLKLVTADSKYSVLAKTKTADEKNRAEWWASVEKWLDGLPKQEEGEVDEEETDTEGAKSEDDMQVVSVLSGATIVCGQCRLVTEDWEKYKEHKKMDCIKPKDQTEPAVIVCAMCHENFSSAWKAIFHLIDFHRMKLFTPEYTKESMQKAAELHARTQLGVEKRMKTWMETHCVN</sequence>
<dbReference type="Gene3D" id="3.30.70.330">
    <property type="match status" value="2"/>
</dbReference>
<dbReference type="GO" id="GO:0003723">
    <property type="term" value="F:RNA binding"/>
    <property type="evidence" value="ECO:0007669"/>
    <property type="project" value="UniProtKB-UniRule"/>
</dbReference>
<organism evidence="4 5">
    <name type="scientific">Pristionchus fissidentatus</name>
    <dbReference type="NCBI Taxonomy" id="1538716"/>
    <lineage>
        <taxon>Eukaryota</taxon>
        <taxon>Metazoa</taxon>
        <taxon>Ecdysozoa</taxon>
        <taxon>Nematoda</taxon>
        <taxon>Chromadorea</taxon>
        <taxon>Rhabditida</taxon>
        <taxon>Rhabditina</taxon>
        <taxon>Diplogasteromorpha</taxon>
        <taxon>Diplogasteroidea</taxon>
        <taxon>Neodiplogasteridae</taxon>
        <taxon>Pristionchus</taxon>
    </lineage>
</organism>
<comment type="caution">
    <text evidence="4">The sequence shown here is derived from an EMBL/GenBank/DDBJ whole genome shotgun (WGS) entry which is preliminary data.</text>
</comment>
<feature type="non-terminal residue" evidence="4">
    <location>
        <position position="1"/>
    </location>
</feature>
<dbReference type="AlphaFoldDB" id="A0AAV5VND7"/>
<proteinExistence type="predicted"/>
<reference evidence="4" key="1">
    <citation type="submission" date="2023-10" db="EMBL/GenBank/DDBJ databases">
        <title>Genome assembly of Pristionchus species.</title>
        <authorList>
            <person name="Yoshida K."/>
            <person name="Sommer R.J."/>
        </authorList>
    </citation>
    <scope>NUCLEOTIDE SEQUENCE</scope>
    <source>
        <strain evidence="4">RS5133</strain>
    </source>
</reference>
<feature type="domain" description="RRM" evidence="3">
    <location>
        <begin position="39"/>
        <end position="114"/>
    </location>
</feature>
<feature type="compositionally biased region" description="Acidic residues" evidence="2">
    <location>
        <begin position="397"/>
        <end position="406"/>
    </location>
</feature>
<accession>A0AAV5VND7</accession>
<evidence type="ECO:0000256" key="2">
    <source>
        <dbReference type="SAM" id="MobiDB-lite"/>
    </source>
</evidence>
<dbReference type="InterPro" id="IPR012677">
    <property type="entry name" value="Nucleotide-bd_a/b_plait_sf"/>
</dbReference>
<protein>
    <recommendedName>
        <fullName evidence="3">RRM domain-containing protein</fullName>
    </recommendedName>
</protein>
<evidence type="ECO:0000259" key="3">
    <source>
        <dbReference type="PROSITE" id="PS50102"/>
    </source>
</evidence>
<feature type="region of interest" description="Disordered" evidence="2">
    <location>
        <begin position="115"/>
        <end position="159"/>
    </location>
</feature>
<dbReference type="SMART" id="SM00360">
    <property type="entry name" value="RRM"/>
    <property type="match status" value="2"/>
</dbReference>
<dbReference type="Proteomes" id="UP001432322">
    <property type="component" value="Unassembled WGS sequence"/>
</dbReference>
<dbReference type="SUPFAM" id="SSF54928">
    <property type="entry name" value="RNA-binding domain, RBD"/>
    <property type="match status" value="2"/>
</dbReference>
<feature type="compositionally biased region" description="Polar residues" evidence="2">
    <location>
        <begin position="251"/>
        <end position="262"/>
    </location>
</feature>
<keyword evidence="5" id="KW-1185">Reference proteome</keyword>
<dbReference type="EMBL" id="BTSY01000003">
    <property type="protein sequence ID" value="GMT21065.1"/>
    <property type="molecule type" value="Genomic_DNA"/>
</dbReference>
<dbReference type="PANTHER" id="PTHR23295:SF6">
    <property type="entry name" value="NEOSIN, ISOFORM A"/>
    <property type="match status" value="1"/>
</dbReference>
<evidence type="ECO:0000313" key="5">
    <source>
        <dbReference type="Proteomes" id="UP001432322"/>
    </source>
</evidence>
<feature type="region of interest" description="Disordered" evidence="2">
    <location>
        <begin position="392"/>
        <end position="412"/>
    </location>
</feature>
<dbReference type="Pfam" id="PF00076">
    <property type="entry name" value="RRM_1"/>
    <property type="match status" value="2"/>
</dbReference>
<feature type="compositionally biased region" description="Gly residues" evidence="2">
    <location>
        <begin position="116"/>
        <end position="125"/>
    </location>
</feature>
<dbReference type="InterPro" id="IPR035979">
    <property type="entry name" value="RBD_domain_sf"/>
</dbReference>
<gene>
    <name evidence="4" type="ORF">PFISCL1PPCAC_12362</name>
</gene>
<feature type="region of interest" description="Disordered" evidence="2">
    <location>
        <begin position="240"/>
        <end position="272"/>
    </location>
</feature>
<dbReference type="InterPro" id="IPR000504">
    <property type="entry name" value="RRM_dom"/>
</dbReference>
<name>A0AAV5VND7_9BILA</name>
<feature type="compositionally biased region" description="Gly residues" evidence="2">
    <location>
        <begin position="134"/>
        <end position="145"/>
    </location>
</feature>
<evidence type="ECO:0000256" key="1">
    <source>
        <dbReference type="PROSITE-ProRule" id="PRU00176"/>
    </source>
</evidence>
<dbReference type="PROSITE" id="PS50102">
    <property type="entry name" value="RRM"/>
    <property type="match status" value="2"/>
</dbReference>
<evidence type="ECO:0000313" key="4">
    <source>
        <dbReference type="EMBL" id="GMT21065.1"/>
    </source>
</evidence>
<dbReference type="PANTHER" id="PTHR23295">
    <property type="entry name" value="NUCLEAR RECEPTOR COACTIVATOR 5-RELATED"/>
    <property type="match status" value="1"/>
</dbReference>
<feature type="domain" description="RRM" evidence="3">
    <location>
        <begin position="167"/>
        <end position="238"/>
    </location>
</feature>
<dbReference type="InterPro" id="IPR052600">
    <property type="entry name" value="Nuc_rcpt_coact/corep"/>
</dbReference>
<keyword evidence="1" id="KW-0694">RNA-binding</keyword>